<protein>
    <recommendedName>
        <fullName evidence="1">Polynucleotide kinase PNKP phosphatase domain-containing protein</fullName>
    </recommendedName>
</protein>
<feature type="domain" description="Polynucleotide kinase PNKP phosphatase" evidence="1">
    <location>
        <begin position="163"/>
        <end position="268"/>
    </location>
</feature>
<proteinExistence type="predicted"/>
<sequence length="284" mass="32697">MSQHIKVLRGVQGSGKSTEALKWVRQDPLNRARVNRDDIRLTNFGSYDLPQELEYAVTKIEHQLIRTLLKAKKSVVVDNVNLRAKYVKEYLLIADEFNVPVLYQDFPVELEVALARNAARERKVPEDVIVKTHKRYIQSGKFPEFPQLSYDMSGLYVPDETLPKAILLDVDGTAMKIGKHRGPYDFDKVIDDEPNFPVITTVQSLVAHEGYKVIVMSGRDEICKQDTLFSLEVAGVPVDEIYMRPQGDRRPDTIIKRELFDANVRNRVRNRFKRVVSHLMTEML</sequence>
<dbReference type="EMBL" id="JAMQYH010000177">
    <property type="protein sequence ID" value="KAJ1683540.1"/>
    <property type="molecule type" value="Genomic_DNA"/>
</dbReference>
<dbReference type="SUPFAM" id="SSF52540">
    <property type="entry name" value="P-loop containing nucleoside triphosphate hydrolases"/>
    <property type="match status" value="1"/>
</dbReference>
<dbReference type="Gene3D" id="3.40.50.1000">
    <property type="entry name" value="HAD superfamily/HAD-like"/>
    <property type="match status" value="1"/>
</dbReference>
<name>A0A9Q0BZ04_9POAL</name>
<evidence type="ECO:0000313" key="2">
    <source>
        <dbReference type="EMBL" id="KAJ1683540.1"/>
    </source>
</evidence>
<dbReference type="InterPro" id="IPR027417">
    <property type="entry name" value="P-loop_NTPase"/>
</dbReference>
<keyword evidence="3" id="KW-1185">Reference proteome</keyword>
<dbReference type="InterPro" id="IPR023214">
    <property type="entry name" value="HAD_sf"/>
</dbReference>
<dbReference type="AlphaFoldDB" id="A0A9Q0BZ04"/>
<dbReference type="SUPFAM" id="SSF56784">
    <property type="entry name" value="HAD-like"/>
    <property type="match status" value="1"/>
</dbReference>
<dbReference type="Pfam" id="PF13671">
    <property type="entry name" value="AAA_33"/>
    <property type="match status" value="1"/>
</dbReference>
<dbReference type="InterPro" id="IPR036412">
    <property type="entry name" value="HAD-like_sf"/>
</dbReference>
<organism evidence="2 3">
    <name type="scientific">Rhynchospora breviuscula</name>
    <dbReference type="NCBI Taxonomy" id="2022672"/>
    <lineage>
        <taxon>Eukaryota</taxon>
        <taxon>Viridiplantae</taxon>
        <taxon>Streptophyta</taxon>
        <taxon>Embryophyta</taxon>
        <taxon>Tracheophyta</taxon>
        <taxon>Spermatophyta</taxon>
        <taxon>Magnoliopsida</taxon>
        <taxon>Liliopsida</taxon>
        <taxon>Poales</taxon>
        <taxon>Cyperaceae</taxon>
        <taxon>Cyperoideae</taxon>
        <taxon>Rhynchosporeae</taxon>
        <taxon>Rhynchospora</taxon>
    </lineage>
</organism>
<comment type="caution">
    <text evidence="2">The sequence shown here is derived from an EMBL/GenBank/DDBJ whole genome shotgun (WGS) entry which is preliminary data.</text>
</comment>
<evidence type="ECO:0000259" key="1">
    <source>
        <dbReference type="Pfam" id="PF25109"/>
    </source>
</evidence>
<dbReference type="InterPro" id="IPR056782">
    <property type="entry name" value="HAD_PNKP"/>
</dbReference>
<dbReference type="Pfam" id="PF25109">
    <property type="entry name" value="HAD_PNKP"/>
    <property type="match status" value="1"/>
</dbReference>
<evidence type="ECO:0000313" key="3">
    <source>
        <dbReference type="Proteomes" id="UP001151287"/>
    </source>
</evidence>
<dbReference type="Proteomes" id="UP001151287">
    <property type="component" value="Unassembled WGS sequence"/>
</dbReference>
<accession>A0A9Q0BZ04</accession>
<reference evidence="2" key="1">
    <citation type="journal article" date="2022" name="Cell">
        <title>Repeat-based holocentromeres influence genome architecture and karyotype evolution.</title>
        <authorList>
            <person name="Hofstatter P.G."/>
            <person name="Thangavel G."/>
            <person name="Lux T."/>
            <person name="Neumann P."/>
            <person name="Vondrak T."/>
            <person name="Novak P."/>
            <person name="Zhang M."/>
            <person name="Costa L."/>
            <person name="Castellani M."/>
            <person name="Scott A."/>
            <person name="Toegelov H."/>
            <person name="Fuchs J."/>
            <person name="Mata-Sucre Y."/>
            <person name="Dias Y."/>
            <person name="Vanzela A.L.L."/>
            <person name="Huettel B."/>
            <person name="Almeida C.C.S."/>
            <person name="Simkova H."/>
            <person name="Souza G."/>
            <person name="Pedrosa-Harand A."/>
            <person name="Macas J."/>
            <person name="Mayer K.F.X."/>
            <person name="Houben A."/>
            <person name="Marques A."/>
        </authorList>
    </citation>
    <scope>NUCLEOTIDE SEQUENCE</scope>
    <source>
        <strain evidence="2">RhyBre1mFocal</strain>
    </source>
</reference>
<dbReference type="Gene3D" id="3.40.50.300">
    <property type="entry name" value="P-loop containing nucleotide triphosphate hydrolases"/>
    <property type="match status" value="1"/>
</dbReference>
<dbReference type="OrthoDB" id="3512845at2759"/>
<gene>
    <name evidence="2" type="ORF">LUZ63_021236</name>
</gene>